<reference evidence="1" key="1">
    <citation type="submission" date="2011-03" db="EMBL/GenBank/DDBJ databases">
        <title>Complete sequence of Sphingobacterium sp. 21.</title>
        <authorList>
            <consortium name="US DOE Joint Genome Institute"/>
            <person name="Lucas S."/>
            <person name="Copeland A."/>
            <person name="Lapidus A."/>
            <person name="Cheng J.-F."/>
            <person name="Goodwin L."/>
            <person name="Pitluck S."/>
            <person name="Davenport K."/>
            <person name="Detter J.C."/>
            <person name="Han C."/>
            <person name="Tapia R."/>
            <person name="Land M."/>
            <person name="Hauser L."/>
            <person name="Kyrpides N."/>
            <person name="Ivanova N."/>
            <person name="Ovchinnikova G."/>
            <person name="Pagani I."/>
            <person name="Siebers A.K."/>
            <person name="Allgaier M."/>
            <person name="Thelen M.P."/>
            <person name="Hugenholtz P."/>
            <person name="Woyke T."/>
        </authorList>
    </citation>
    <scope>NUCLEOTIDE SEQUENCE</scope>
    <source>
        <strain evidence="1">21</strain>
    </source>
</reference>
<dbReference type="PATRIC" id="fig|743722.3.peg.1179"/>
<proteinExistence type="predicted"/>
<dbReference type="HOGENOM" id="CLU_2958422_0_0_10"/>
<evidence type="ECO:0000313" key="1">
    <source>
        <dbReference type="EMBL" id="ADZ77669.1"/>
    </source>
</evidence>
<organism evidence="1">
    <name type="scientific">Sphingobacterium sp. (strain 21)</name>
    <dbReference type="NCBI Taxonomy" id="743722"/>
    <lineage>
        <taxon>Bacteria</taxon>
        <taxon>Pseudomonadati</taxon>
        <taxon>Bacteroidota</taxon>
        <taxon>Sphingobacteriia</taxon>
        <taxon>Sphingobacteriales</taxon>
        <taxon>Sphingobacteriaceae</taxon>
        <taxon>Sphingobacterium</taxon>
    </lineage>
</organism>
<name>F4CD58_SPHS2</name>
<sequence length="59" mass="6386">MQVIDDLKASTVQGVVWGEVALESEIDSDDSTSYEGFGKMVAAHRPKVIPKQELAKALP</sequence>
<accession>F4CD58</accession>
<protein>
    <submittedName>
        <fullName evidence="1">Uncharacterized protein</fullName>
    </submittedName>
</protein>
<gene>
    <name evidence="1" type="ordered locus">Sph21_1099</name>
</gene>
<dbReference type="KEGG" id="shg:Sph21_1099"/>
<dbReference type="AlphaFoldDB" id="F4CD58"/>
<dbReference type="EMBL" id="CP002584">
    <property type="protein sequence ID" value="ADZ77669.1"/>
    <property type="molecule type" value="Genomic_DNA"/>
</dbReference>